<gene>
    <name evidence="2" type="ORF">A2908_03525</name>
</gene>
<comment type="caution">
    <text evidence="2">The sequence shown here is derived from an EMBL/GenBank/DDBJ whole genome shotgun (WGS) entry which is preliminary data.</text>
</comment>
<dbReference type="Pfam" id="PF10122">
    <property type="entry name" value="Zn_ribbon_Com"/>
    <property type="match status" value="1"/>
</dbReference>
<dbReference type="Pfam" id="PF13426">
    <property type="entry name" value="PAS_9"/>
    <property type="match status" value="1"/>
</dbReference>
<evidence type="ECO:0000313" key="2">
    <source>
        <dbReference type="EMBL" id="OGZ72584.1"/>
    </source>
</evidence>
<sequence>MDILSENFYSFRCKQCNKLLAMNVFGSFEIKCMRCGTLNILLQKMAEQVIVTDPEGVIVFANNQVEKITGYTINEVIGKKPSLWSGQMTPEFYQNMWRMISKEKIGVALRLTNRHKSGYLYNVLLQVSPVLDTQGNIKFFIGFESLINKKSMHRDS</sequence>
<dbReference type="EMBL" id="MHPA01000024">
    <property type="protein sequence ID" value="OGZ72584.1"/>
    <property type="molecule type" value="Genomic_DNA"/>
</dbReference>
<name>A0A1G2ICX7_9BACT</name>
<dbReference type="Proteomes" id="UP000176774">
    <property type="component" value="Unassembled WGS sequence"/>
</dbReference>
<evidence type="ECO:0000259" key="1">
    <source>
        <dbReference type="PROSITE" id="PS50112"/>
    </source>
</evidence>
<accession>A0A1G2ICX7</accession>
<evidence type="ECO:0000313" key="3">
    <source>
        <dbReference type="Proteomes" id="UP000176774"/>
    </source>
</evidence>
<dbReference type="CDD" id="cd00130">
    <property type="entry name" value="PAS"/>
    <property type="match status" value="1"/>
</dbReference>
<dbReference type="InterPro" id="IPR000014">
    <property type="entry name" value="PAS"/>
</dbReference>
<proteinExistence type="predicted"/>
<reference evidence="2 3" key="1">
    <citation type="journal article" date="2016" name="Nat. Commun.">
        <title>Thousands of microbial genomes shed light on interconnected biogeochemical processes in an aquifer system.</title>
        <authorList>
            <person name="Anantharaman K."/>
            <person name="Brown C.T."/>
            <person name="Hug L.A."/>
            <person name="Sharon I."/>
            <person name="Castelle C.J."/>
            <person name="Probst A.J."/>
            <person name="Thomas B.C."/>
            <person name="Singh A."/>
            <person name="Wilkins M.J."/>
            <person name="Karaoz U."/>
            <person name="Brodie E.L."/>
            <person name="Williams K.H."/>
            <person name="Hubbard S.S."/>
            <person name="Banfield J.F."/>
        </authorList>
    </citation>
    <scope>NUCLEOTIDE SEQUENCE [LARGE SCALE GENOMIC DNA]</scope>
</reference>
<dbReference type="SUPFAM" id="SSF55785">
    <property type="entry name" value="PYP-like sensor domain (PAS domain)"/>
    <property type="match status" value="1"/>
</dbReference>
<protein>
    <recommendedName>
        <fullName evidence="1">PAS domain-containing protein</fullName>
    </recommendedName>
</protein>
<dbReference type="InterPro" id="IPR019294">
    <property type="entry name" value="Translation_reg_Com"/>
</dbReference>
<dbReference type="AlphaFoldDB" id="A0A1G2ICX7"/>
<dbReference type="Gene3D" id="3.30.450.20">
    <property type="entry name" value="PAS domain"/>
    <property type="match status" value="1"/>
</dbReference>
<dbReference type="SMART" id="SM00091">
    <property type="entry name" value="PAS"/>
    <property type="match status" value="1"/>
</dbReference>
<dbReference type="PROSITE" id="PS50112">
    <property type="entry name" value="PAS"/>
    <property type="match status" value="1"/>
</dbReference>
<organism evidence="2 3">
    <name type="scientific">Candidatus Staskawiczbacteria bacterium RIFCSPLOWO2_01_FULL_38_12b</name>
    <dbReference type="NCBI Taxonomy" id="1802214"/>
    <lineage>
        <taxon>Bacteria</taxon>
        <taxon>Candidatus Staskawicziibacteriota</taxon>
    </lineage>
</organism>
<dbReference type="STRING" id="1802214.A2908_03525"/>
<feature type="domain" description="PAS" evidence="1">
    <location>
        <begin position="41"/>
        <end position="79"/>
    </location>
</feature>
<dbReference type="InterPro" id="IPR035965">
    <property type="entry name" value="PAS-like_dom_sf"/>
</dbReference>
<dbReference type="NCBIfam" id="TIGR00229">
    <property type="entry name" value="sensory_box"/>
    <property type="match status" value="1"/>
</dbReference>